<sequence length="118" mass="14658">MDKRKEKYIQSRYKRELERYLNRVVNFVMNGEFDNEDYVKFIDKVQEKLNSCDKVKLYNDYFEKIEKFIAMTVELKEKNQEIEDLKTKIMHEANLIRKAKRKKSYTRKRYKNIENEEI</sequence>
<dbReference type="Proteomes" id="UP000199227">
    <property type="component" value="Unassembled WGS sequence"/>
</dbReference>
<organism evidence="2 3">
    <name type="scientific">Hydrogenimonas thermophila</name>
    <dbReference type="NCBI Taxonomy" id="223786"/>
    <lineage>
        <taxon>Bacteria</taxon>
        <taxon>Pseudomonadati</taxon>
        <taxon>Campylobacterota</taxon>
        <taxon>Epsilonproteobacteria</taxon>
        <taxon>Campylobacterales</taxon>
        <taxon>Hydrogenimonadaceae</taxon>
        <taxon>Hydrogenimonas</taxon>
    </lineage>
</organism>
<dbReference type="AlphaFoldDB" id="A0A1I5L9W9"/>
<keyword evidence="3" id="KW-1185">Reference proteome</keyword>
<gene>
    <name evidence="2" type="ORF">SAMN05216234_102116</name>
</gene>
<evidence type="ECO:0000313" key="3">
    <source>
        <dbReference type="Proteomes" id="UP000199227"/>
    </source>
</evidence>
<dbReference type="EMBL" id="FOXB01000002">
    <property type="protein sequence ID" value="SFO94003.1"/>
    <property type="molecule type" value="Genomic_DNA"/>
</dbReference>
<name>A0A1I5L9W9_9BACT</name>
<dbReference type="RefSeq" id="WP_092910246.1">
    <property type="nucleotide sequence ID" value="NZ_CP136592.1"/>
</dbReference>
<evidence type="ECO:0000256" key="1">
    <source>
        <dbReference type="SAM" id="Coils"/>
    </source>
</evidence>
<reference evidence="2 3" key="1">
    <citation type="submission" date="2016-10" db="EMBL/GenBank/DDBJ databases">
        <authorList>
            <person name="de Groot N.N."/>
        </authorList>
    </citation>
    <scope>NUCLEOTIDE SEQUENCE [LARGE SCALE GENOMIC DNA]</scope>
    <source>
        <strain evidence="2 3">EP1-55-1</strain>
    </source>
</reference>
<accession>A0A1I5L9W9</accession>
<evidence type="ECO:0000313" key="2">
    <source>
        <dbReference type="EMBL" id="SFO94003.1"/>
    </source>
</evidence>
<proteinExistence type="predicted"/>
<feature type="coiled-coil region" evidence="1">
    <location>
        <begin position="68"/>
        <end position="116"/>
    </location>
</feature>
<keyword evidence="1" id="KW-0175">Coiled coil</keyword>
<protein>
    <submittedName>
        <fullName evidence="2">Uncharacterized protein</fullName>
    </submittedName>
</protein>